<dbReference type="GO" id="GO:0006508">
    <property type="term" value="P:proteolysis"/>
    <property type="evidence" value="ECO:0007669"/>
    <property type="project" value="UniProtKB-KW"/>
</dbReference>
<gene>
    <name evidence="5" type="ORF">SAMN04487885_1079</name>
</gene>
<reference evidence="5 6" key="1">
    <citation type="submission" date="2016-10" db="EMBL/GenBank/DDBJ databases">
        <authorList>
            <person name="de Groot N.N."/>
        </authorList>
    </citation>
    <scope>NUCLEOTIDE SEQUENCE [LARGE SCALE GENOMIC DNA]</scope>
    <source>
        <strain evidence="5 6">NLAE-zl-G419</strain>
    </source>
</reference>
<dbReference type="Proteomes" id="UP000182135">
    <property type="component" value="Unassembled WGS sequence"/>
</dbReference>
<dbReference type="GO" id="GO:0016020">
    <property type="term" value="C:membrane"/>
    <property type="evidence" value="ECO:0007669"/>
    <property type="project" value="UniProtKB-SubCell"/>
</dbReference>
<dbReference type="SUPFAM" id="SSF144091">
    <property type="entry name" value="Rhomboid-like"/>
    <property type="match status" value="1"/>
</dbReference>
<dbReference type="InterPro" id="IPR035952">
    <property type="entry name" value="Rhomboid-like_sf"/>
</dbReference>
<keyword evidence="4" id="KW-0472">Membrane</keyword>
<dbReference type="STRING" id="1529.SAMN04487885_1079"/>
<evidence type="ECO:0000256" key="4">
    <source>
        <dbReference type="ARBA" id="ARBA00023136"/>
    </source>
</evidence>
<dbReference type="eggNOG" id="COG0705">
    <property type="taxonomic scope" value="Bacteria"/>
</dbReference>
<dbReference type="EMBL" id="FOOE01000007">
    <property type="protein sequence ID" value="SFF69645.1"/>
    <property type="molecule type" value="Genomic_DNA"/>
</dbReference>
<keyword evidence="5" id="KW-0378">Hydrolase</keyword>
<protein>
    <submittedName>
        <fullName evidence="5">Membrane associated serine protease, rhomboid family</fullName>
    </submittedName>
</protein>
<dbReference type="GO" id="GO:0008233">
    <property type="term" value="F:peptidase activity"/>
    <property type="evidence" value="ECO:0007669"/>
    <property type="project" value="UniProtKB-KW"/>
</dbReference>
<keyword evidence="3" id="KW-1133">Transmembrane helix</keyword>
<dbReference type="OrthoDB" id="9778756at2"/>
<proteinExistence type="predicted"/>
<dbReference type="GeneID" id="90545689"/>
<sequence>MKFLDRMERKFGRFAIKNLMTYIISANAIFYVLIYLLGNTKLWNLMILIPERVMHGEIWRLITFILIPPNTSPLWIVFTLYFYYLAGSGLESHWGSFKFNMYYLCGVIGTIIGTFISGSVSIGATFINLSLFLAFAKLYPNFELLVFLVLPVPIKILAWIDWFYIIYNIVVAPNNAVRIAAIFAVLNYFLFFGKDMVKTVKLKKTVADNRDFRVITNTEKPYIHKCTVCGITENDDPDMEFRYCSKCSGAREYCMKHIKDHEHI</sequence>
<evidence type="ECO:0000313" key="6">
    <source>
        <dbReference type="Proteomes" id="UP000182135"/>
    </source>
</evidence>
<evidence type="ECO:0000256" key="3">
    <source>
        <dbReference type="ARBA" id="ARBA00022989"/>
    </source>
</evidence>
<organism evidence="5 6">
    <name type="scientific">Clostridium cadaveris</name>
    <dbReference type="NCBI Taxonomy" id="1529"/>
    <lineage>
        <taxon>Bacteria</taxon>
        <taxon>Bacillati</taxon>
        <taxon>Bacillota</taxon>
        <taxon>Clostridia</taxon>
        <taxon>Eubacteriales</taxon>
        <taxon>Clostridiaceae</taxon>
        <taxon>Clostridium</taxon>
    </lineage>
</organism>
<dbReference type="RefSeq" id="WP_027640136.1">
    <property type="nucleotide sequence ID" value="NZ_BAAACD010000007.1"/>
</dbReference>
<accession>A0A1I2KRR4</accession>
<name>A0A1I2KRR4_9CLOT</name>
<evidence type="ECO:0000256" key="2">
    <source>
        <dbReference type="ARBA" id="ARBA00022692"/>
    </source>
</evidence>
<comment type="subcellular location">
    <subcellularLocation>
        <location evidence="1">Membrane</location>
        <topology evidence="1">Multi-pass membrane protein</topology>
    </subcellularLocation>
</comment>
<dbReference type="Gene3D" id="1.20.1540.10">
    <property type="entry name" value="Rhomboid-like"/>
    <property type="match status" value="1"/>
</dbReference>
<evidence type="ECO:0000256" key="1">
    <source>
        <dbReference type="ARBA" id="ARBA00004141"/>
    </source>
</evidence>
<keyword evidence="2" id="KW-0812">Transmembrane</keyword>
<keyword evidence="6" id="KW-1185">Reference proteome</keyword>
<dbReference type="AlphaFoldDB" id="A0A1I2KRR4"/>
<evidence type="ECO:0000313" key="5">
    <source>
        <dbReference type="EMBL" id="SFF69645.1"/>
    </source>
</evidence>
<keyword evidence="5" id="KW-0645">Protease</keyword>